<protein>
    <submittedName>
        <fullName evidence="3">S9 family peptidase</fullName>
    </submittedName>
</protein>
<feature type="domain" description="Peptidase S9 prolyl oligopeptidase catalytic" evidence="1">
    <location>
        <begin position="541"/>
        <end position="737"/>
    </location>
</feature>
<evidence type="ECO:0000313" key="4">
    <source>
        <dbReference type="Proteomes" id="UP001500469"/>
    </source>
</evidence>
<feature type="domain" description="Dipeptidylpeptidase IV N-terminal" evidence="2">
    <location>
        <begin position="103"/>
        <end position="452"/>
    </location>
</feature>
<evidence type="ECO:0000259" key="1">
    <source>
        <dbReference type="Pfam" id="PF00326"/>
    </source>
</evidence>
<evidence type="ECO:0000259" key="2">
    <source>
        <dbReference type="Pfam" id="PF00930"/>
    </source>
</evidence>
<gene>
    <name evidence="3" type="ORF">GCM10009119_32150</name>
</gene>
<dbReference type="InterPro" id="IPR029058">
    <property type="entry name" value="AB_hydrolase_fold"/>
</dbReference>
<sequence length="743" mass="84937">MKNSVIFGVVFLFGIIGDVCSQSLLTLPDIYKNGVYTQKRFGPIRWMKDGDGYSSIEKNNQLEGDDIVRYDAKKGTRSILVSAEELIPTGASKPLTVADYHWSEDNSKLLIFTNTRKVWRYHTRGDYWVLDLDTRKLSQLGKQIPATTLMFAKFSPDGTRVAYVSENNLFVESLESGKITALTSDGNKDIINGTFDWVYEEELSCRDGFRWSPDGKNITYWQSDTRGVGTFYLINNLDSIYSQPIPLPYPKVDQTLSAVKIGVVPSEGGETRWFDMPGDPRNNYLARMEFIPNSQEVLVQQLNRAQNVNTVWKGDIETLALSKILVEEDSAFLEVHDDVRWLEGGKFFTWSSERDGWMHLYKVSRDGKSVELITEGEFDVERISHIDPASGFVYYISSPDNFTQRYLYRSSLKKRAKAERITPIEFSGQNSYQISTDSRFAIHTFQNTTTPPVYSLISLPAHKEVRVLEENLELRSKYAALGLNPKEFFKVDIGDIVLDGWMIKPADFDPMKKYPLLFYVYGEPAGSTVQDAWMDGDLWHHYMARLGYVVVSVDNRGTKTPRGREWRKSIYGQIGILASYDQKAAAEQILKTNDFIDPSRVGTWGWSGGGQMTLNLMFRFPELYKAGLALAFVSDQRLYDATYQERYMGLLEDNLKGYIDGSPITYAENLQGDLMIIHGTADDNVHYQSFEMLVDKLIKYNKMFSMMSYPMRAHGINERENTSLHLRETMKNFWLRSLPPGGQ</sequence>
<dbReference type="Pfam" id="PF00326">
    <property type="entry name" value="Peptidase_S9"/>
    <property type="match status" value="1"/>
</dbReference>
<dbReference type="SUPFAM" id="SSF53474">
    <property type="entry name" value="alpha/beta-Hydrolases"/>
    <property type="match status" value="1"/>
</dbReference>
<evidence type="ECO:0000313" key="3">
    <source>
        <dbReference type="EMBL" id="GAA0880245.1"/>
    </source>
</evidence>
<dbReference type="InterPro" id="IPR050278">
    <property type="entry name" value="Serine_Prot_S9B/DPPIV"/>
</dbReference>
<keyword evidence="4" id="KW-1185">Reference proteome</keyword>
<proteinExistence type="predicted"/>
<dbReference type="SUPFAM" id="SSF82171">
    <property type="entry name" value="DPP6 N-terminal domain-like"/>
    <property type="match status" value="1"/>
</dbReference>
<dbReference type="Proteomes" id="UP001500469">
    <property type="component" value="Unassembled WGS sequence"/>
</dbReference>
<dbReference type="Gene3D" id="2.140.10.30">
    <property type="entry name" value="Dipeptidylpeptidase IV, N-terminal domain"/>
    <property type="match status" value="1"/>
</dbReference>
<comment type="caution">
    <text evidence="3">The sequence shown here is derived from an EMBL/GenBank/DDBJ whole genome shotgun (WGS) entry which is preliminary data.</text>
</comment>
<dbReference type="InterPro" id="IPR001375">
    <property type="entry name" value="Peptidase_S9_cat"/>
</dbReference>
<dbReference type="PANTHER" id="PTHR11731:SF193">
    <property type="entry name" value="DIPEPTIDYL PEPTIDASE 9"/>
    <property type="match status" value="1"/>
</dbReference>
<organism evidence="3 4">
    <name type="scientific">Algoriphagus jejuensis</name>
    <dbReference type="NCBI Taxonomy" id="419934"/>
    <lineage>
        <taxon>Bacteria</taxon>
        <taxon>Pseudomonadati</taxon>
        <taxon>Bacteroidota</taxon>
        <taxon>Cytophagia</taxon>
        <taxon>Cytophagales</taxon>
        <taxon>Cyclobacteriaceae</taxon>
        <taxon>Algoriphagus</taxon>
    </lineage>
</organism>
<dbReference type="EMBL" id="BAAAFI010000041">
    <property type="protein sequence ID" value="GAA0880245.1"/>
    <property type="molecule type" value="Genomic_DNA"/>
</dbReference>
<dbReference type="Gene3D" id="3.40.50.1820">
    <property type="entry name" value="alpha/beta hydrolase"/>
    <property type="match status" value="1"/>
</dbReference>
<reference evidence="3 4" key="1">
    <citation type="journal article" date="2019" name="Int. J. Syst. Evol. Microbiol.">
        <title>The Global Catalogue of Microorganisms (GCM) 10K type strain sequencing project: providing services to taxonomists for standard genome sequencing and annotation.</title>
        <authorList>
            <consortium name="The Broad Institute Genomics Platform"/>
            <consortium name="The Broad Institute Genome Sequencing Center for Infectious Disease"/>
            <person name="Wu L."/>
            <person name="Ma J."/>
        </authorList>
    </citation>
    <scope>NUCLEOTIDE SEQUENCE [LARGE SCALE GENOMIC DNA]</scope>
    <source>
        <strain evidence="3 4">JCM 16112</strain>
    </source>
</reference>
<name>A0ABN1N354_9BACT</name>
<dbReference type="PANTHER" id="PTHR11731">
    <property type="entry name" value="PROTEASE FAMILY S9B,C DIPEPTIDYL-PEPTIDASE IV-RELATED"/>
    <property type="match status" value="1"/>
</dbReference>
<dbReference type="InterPro" id="IPR002469">
    <property type="entry name" value="Peptidase_S9B_N"/>
</dbReference>
<accession>A0ABN1N354</accession>
<dbReference type="RefSeq" id="WP_343853441.1">
    <property type="nucleotide sequence ID" value="NZ_BAAAFI010000041.1"/>
</dbReference>
<dbReference type="Pfam" id="PF00930">
    <property type="entry name" value="DPPIV_N"/>
    <property type="match status" value="1"/>
</dbReference>